<organism evidence="1 2">
    <name type="scientific">Chitinophaga silvisoli</name>
    <dbReference type="NCBI Taxonomy" id="2291814"/>
    <lineage>
        <taxon>Bacteria</taxon>
        <taxon>Pseudomonadati</taxon>
        <taxon>Bacteroidota</taxon>
        <taxon>Chitinophagia</taxon>
        <taxon>Chitinophagales</taxon>
        <taxon>Chitinophagaceae</taxon>
        <taxon>Chitinophaga</taxon>
    </lineage>
</organism>
<evidence type="ECO:0000313" key="2">
    <source>
        <dbReference type="Proteomes" id="UP000261174"/>
    </source>
</evidence>
<evidence type="ECO:0000313" key="1">
    <source>
        <dbReference type="EMBL" id="RFM32172.1"/>
    </source>
</evidence>
<keyword evidence="2" id="KW-1185">Reference proteome</keyword>
<gene>
    <name evidence="1" type="ORF">DXN04_25650</name>
</gene>
<dbReference type="Proteomes" id="UP000261174">
    <property type="component" value="Unassembled WGS sequence"/>
</dbReference>
<dbReference type="EMBL" id="QTJV01000010">
    <property type="protein sequence ID" value="RFM32172.1"/>
    <property type="molecule type" value="Genomic_DNA"/>
</dbReference>
<proteinExistence type="predicted"/>
<name>A0A3E1NW45_9BACT</name>
<comment type="caution">
    <text evidence="1">The sequence shown here is derived from an EMBL/GenBank/DDBJ whole genome shotgun (WGS) entry which is preliminary data.</text>
</comment>
<accession>A0A3E1NW45</accession>
<sequence length="37" mass="4545">MFTRYPIIHKGYQLSLHLGEVFRHCTSKEQAFKNWDY</sequence>
<dbReference type="AlphaFoldDB" id="A0A3E1NW45"/>
<protein>
    <submittedName>
        <fullName evidence="1">Uncharacterized protein</fullName>
    </submittedName>
</protein>
<reference evidence="1 2" key="1">
    <citation type="submission" date="2018-08" db="EMBL/GenBank/DDBJ databases">
        <title>Chitinophaga sp. K20C18050901, a novel bacterium isolated from forest soil.</title>
        <authorList>
            <person name="Wang C."/>
        </authorList>
    </citation>
    <scope>NUCLEOTIDE SEQUENCE [LARGE SCALE GENOMIC DNA]</scope>
    <source>
        <strain evidence="1 2">K20C18050901</strain>
    </source>
</reference>